<dbReference type="GeneID" id="301106369"/>
<accession>A0A7Y6K8Z7</accession>
<proteinExistence type="predicted"/>
<evidence type="ECO:0000313" key="2">
    <source>
        <dbReference type="Proteomes" id="UP000594380"/>
    </source>
</evidence>
<dbReference type="AlphaFoldDB" id="A0A7Y6K8Z7"/>
<comment type="caution">
    <text evidence="1">The sequence shown here is derived from an EMBL/GenBank/DDBJ whole genome shotgun (WGS) entry which is preliminary data.</text>
</comment>
<name>A0A7Y6K8Z7_9BURK</name>
<evidence type="ECO:0000313" key="1">
    <source>
        <dbReference type="EMBL" id="NUY05573.1"/>
    </source>
</evidence>
<sequence>MRITFEDAFAKAQQTKLNRRLLVALIDHTETRWWGGHVDKWRPNEALFSSGASLRRYRGLVSRFKRGKTAKAHMLMFHSDGTFGTAIFGVESAEEAQELLHDTLIETRIRTCN</sequence>
<dbReference type="RefSeq" id="WP_176112098.1">
    <property type="nucleotide sequence ID" value="NZ_JAALDK010000003.1"/>
</dbReference>
<gene>
    <name evidence="1" type="ORF">G5S42_39155</name>
</gene>
<dbReference type="EMBL" id="JAALDK010000003">
    <property type="protein sequence ID" value="NUY05573.1"/>
    <property type="molecule type" value="Genomic_DNA"/>
</dbReference>
<dbReference type="Proteomes" id="UP000594380">
    <property type="component" value="Unassembled WGS sequence"/>
</dbReference>
<organism evidence="1 2">
    <name type="scientific">Paraburkholderia youngii</name>
    <dbReference type="NCBI Taxonomy" id="2782701"/>
    <lineage>
        <taxon>Bacteria</taxon>
        <taxon>Pseudomonadati</taxon>
        <taxon>Pseudomonadota</taxon>
        <taxon>Betaproteobacteria</taxon>
        <taxon>Burkholderiales</taxon>
        <taxon>Burkholderiaceae</taxon>
        <taxon>Paraburkholderia</taxon>
    </lineage>
</organism>
<reference evidence="1 2" key="1">
    <citation type="submission" date="2020-02" db="EMBL/GenBank/DDBJ databases">
        <title>Paraburkholderia simonii sp. nov. and Paraburkholderia youngii sp. nov. Brazilian and Mexican Mimosa-associated rhizobia.</title>
        <authorList>
            <person name="Mavima L."/>
            <person name="Beukes C.W."/>
            <person name="Chan W.Y."/>
            <person name="Palmer M."/>
            <person name="De Meyer S.E."/>
            <person name="James E.K."/>
            <person name="Venter S.N."/>
            <person name="Steenkamp E.T."/>
        </authorList>
    </citation>
    <scope>NUCLEOTIDE SEQUENCE [LARGE SCALE GENOMIC DNA]</scope>
    <source>
        <strain evidence="1 2">JPY169</strain>
    </source>
</reference>
<protein>
    <submittedName>
        <fullName evidence="1">Uncharacterized protein</fullName>
    </submittedName>
</protein>